<organism evidence="1 2">
    <name type="scientific">Tanticharoenia sakaeratensis NBRC 103193</name>
    <dbReference type="NCBI Taxonomy" id="1231623"/>
    <lineage>
        <taxon>Bacteria</taxon>
        <taxon>Pseudomonadati</taxon>
        <taxon>Pseudomonadota</taxon>
        <taxon>Alphaproteobacteria</taxon>
        <taxon>Acetobacterales</taxon>
        <taxon>Acetobacteraceae</taxon>
        <taxon>Tanticharoenia</taxon>
    </lineage>
</organism>
<dbReference type="InterPro" id="IPR036390">
    <property type="entry name" value="WH_DNA-bd_sf"/>
</dbReference>
<sequence>MLRLSKLADYAAVLLVQLDRHDELATSGVLAGETGVPEPTVAKILKGLAGGGFVVSQRGARGGYRLARSLDTISIAQVIGAMDGPIAVTTCVEGRVCEASGLCALSGNWDMVNDAIVRTLDSITLADMGRGRRGADHARAPAGASATL</sequence>
<dbReference type="RefSeq" id="WP_048849895.1">
    <property type="nucleotide sequence ID" value="NZ_BALE01000038.1"/>
</dbReference>
<protein>
    <submittedName>
        <fullName evidence="1">Transcriptional regulator</fullName>
    </submittedName>
</protein>
<dbReference type="STRING" id="1231623.Tasa_038_050"/>
<comment type="caution">
    <text evidence="1">The sequence shown here is derived from an EMBL/GenBank/DDBJ whole genome shotgun (WGS) entry which is preliminary data.</text>
</comment>
<dbReference type="NCBIfam" id="TIGR00738">
    <property type="entry name" value="rrf2_super"/>
    <property type="match status" value="1"/>
</dbReference>
<dbReference type="SUPFAM" id="SSF46785">
    <property type="entry name" value="Winged helix' DNA-binding domain"/>
    <property type="match status" value="1"/>
</dbReference>
<dbReference type="GO" id="GO:0005829">
    <property type="term" value="C:cytosol"/>
    <property type="evidence" value="ECO:0007669"/>
    <property type="project" value="TreeGrafter"/>
</dbReference>
<keyword evidence="2" id="KW-1185">Reference proteome</keyword>
<name>A0A0D6MN08_9PROT</name>
<dbReference type="InterPro" id="IPR014290">
    <property type="entry name" value="SUF_FeS_clus_asmbl_reg"/>
</dbReference>
<dbReference type="PANTHER" id="PTHR33221:SF2">
    <property type="entry name" value="TRANSCRIPTIONAL REGULATOR"/>
    <property type="match status" value="1"/>
</dbReference>
<evidence type="ECO:0000313" key="2">
    <source>
        <dbReference type="Proteomes" id="UP000032679"/>
    </source>
</evidence>
<dbReference type="EMBL" id="BALE01000038">
    <property type="protein sequence ID" value="GAN55069.1"/>
    <property type="molecule type" value="Genomic_DNA"/>
</dbReference>
<dbReference type="Gene3D" id="1.10.10.10">
    <property type="entry name" value="Winged helix-like DNA-binding domain superfamily/Winged helix DNA-binding domain"/>
    <property type="match status" value="1"/>
</dbReference>
<dbReference type="InterPro" id="IPR036388">
    <property type="entry name" value="WH-like_DNA-bd_sf"/>
</dbReference>
<dbReference type="AlphaFoldDB" id="A0A0D6MN08"/>
<dbReference type="NCBIfam" id="TIGR02944">
    <property type="entry name" value="suf_reg_Xantho"/>
    <property type="match status" value="1"/>
</dbReference>
<gene>
    <name evidence="1" type="ORF">Tasa_038_050</name>
</gene>
<evidence type="ECO:0000313" key="1">
    <source>
        <dbReference type="EMBL" id="GAN55069.1"/>
    </source>
</evidence>
<accession>A0A0D6MN08</accession>
<dbReference type="PANTHER" id="PTHR33221">
    <property type="entry name" value="WINGED HELIX-TURN-HELIX TRANSCRIPTIONAL REGULATOR, RRF2 FAMILY"/>
    <property type="match status" value="1"/>
</dbReference>
<dbReference type="GO" id="GO:0003700">
    <property type="term" value="F:DNA-binding transcription factor activity"/>
    <property type="evidence" value="ECO:0007669"/>
    <property type="project" value="TreeGrafter"/>
</dbReference>
<dbReference type="OrthoDB" id="9808360at2"/>
<dbReference type="Pfam" id="PF02082">
    <property type="entry name" value="Rrf2"/>
    <property type="match status" value="1"/>
</dbReference>
<proteinExistence type="predicted"/>
<dbReference type="InterPro" id="IPR000944">
    <property type="entry name" value="Tscrpt_reg_Rrf2"/>
</dbReference>
<dbReference type="Proteomes" id="UP000032679">
    <property type="component" value="Unassembled WGS sequence"/>
</dbReference>
<reference evidence="1 2" key="1">
    <citation type="submission" date="2012-10" db="EMBL/GenBank/DDBJ databases">
        <title>Genome sequencing of Tanticharoenia sakaeratensis NBRC 103193.</title>
        <authorList>
            <person name="Azuma Y."/>
            <person name="Hadano H."/>
            <person name="Hirakawa H."/>
            <person name="Matsushita K."/>
        </authorList>
    </citation>
    <scope>NUCLEOTIDE SEQUENCE [LARGE SCALE GENOMIC DNA]</scope>
    <source>
        <strain evidence="1 2">NBRC 103193</strain>
    </source>
</reference>
<dbReference type="PROSITE" id="PS51197">
    <property type="entry name" value="HTH_RRF2_2"/>
    <property type="match status" value="1"/>
</dbReference>